<dbReference type="Proteomes" id="UP001642482">
    <property type="component" value="Unassembled WGS sequence"/>
</dbReference>
<evidence type="ECO:0000256" key="1">
    <source>
        <dbReference type="SAM" id="MobiDB-lite"/>
    </source>
</evidence>
<name>A0ABP0BGE3_9PEZI</name>
<organism evidence="3 4">
    <name type="scientific">Sporothrix eucalyptigena</name>
    <dbReference type="NCBI Taxonomy" id="1812306"/>
    <lineage>
        <taxon>Eukaryota</taxon>
        <taxon>Fungi</taxon>
        <taxon>Dikarya</taxon>
        <taxon>Ascomycota</taxon>
        <taxon>Pezizomycotina</taxon>
        <taxon>Sordariomycetes</taxon>
        <taxon>Sordariomycetidae</taxon>
        <taxon>Ophiostomatales</taxon>
        <taxon>Ophiostomataceae</taxon>
        <taxon>Sporothrix</taxon>
    </lineage>
</organism>
<feature type="chain" id="PRO_5047047169" description="CBM-cenC domain-containing protein" evidence="2">
    <location>
        <begin position="21"/>
        <end position="408"/>
    </location>
</feature>
<protein>
    <recommendedName>
        <fullName evidence="5">CBM-cenC domain-containing protein</fullName>
    </recommendedName>
</protein>
<feature type="signal peptide" evidence="2">
    <location>
        <begin position="1"/>
        <end position="20"/>
    </location>
</feature>
<evidence type="ECO:0000313" key="3">
    <source>
        <dbReference type="EMBL" id="CAK7218697.1"/>
    </source>
</evidence>
<feature type="compositionally biased region" description="Pro residues" evidence="1">
    <location>
        <begin position="211"/>
        <end position="223"/>
    </location>
</feature>
<evidence type="ECO:0008006" key="5">
    <source>
        <dbReference type="Google" id="ProtNLM"/>
    </source>
</evidence>
<proteinExistence type="predicted"/>
<keyword evidence="2" id="KW-0732">Signal</keyword>
<gene>
    <name evidence="3" type="ORF">SEUCBS140593_003641</name>
</gene>
<sequence>MRSSLLTLGSLLWAGVTVVATPCKPATPSPSSASSSTAPSASPSIVCTDAAILNPSFASGLDDWSTTVWSGGTFTVDASTDCGTDANGATVASCAQLYTLAGELQQSSDASINQANIPVVDGASYTLYYDYRVTAPGSGILGAHVNGFATAGGAPAVVTGWATWSYQFTASGTTASVAPFQRSYGGSMTIQVTNVRVVTCSSSGGSSGVSLPPPVSPSSPAPQPSVSVSPCGQLIQDPEFALGTIVWDVVRTNGATLTFPGAAVCGGGVGGDGRTSCGQFSLNPTSETSEAVSVSQTINAHGAIVDGEKYQIYVQYLITANTMVESVMVTIDTDVDGGAKSFSHEITGESVGGWTFLHYEYAAVGTSMEVKVSLKGTGEANAGFDTTVQIGEINVVGCQSTTSSLIPE</sequence>
<dbReference type="Gene3D" id="2.60.120.260">
    <property type="entry name" value="Galactose-binding domain-like"/>
    <property type="match status" value="1"/>
</dbReference>
<dbReference type="InterPro" id="IPR008979">
    <property type="entry name" value="Galactose-bd-like_sf"/>
</dbReference>
<dbReference type="EMBL" id="CAWUHD010000028">
    <property type="protein sequence ID" value="CAK7218697.1"/>
    <property type="molecule type" value="Genomic_DNA"/>
</dbReference>
<accession>A0ABP0BGE3</accession>
<reference evidence="3 4" key="1">
    <citation type="submission" date="2024-01" db="EMBL/GenBank/DDBJ databases">
        <authorList>
            <person name="Allen C."/>
            <person name="Tagirdzhanova G."/>
        </authorList>
    </citation>
    <scope>NUCLEOTIDE SEQUENCE [LARGE SCALE GENOMIC DNA]</scope>
</reference>
<keyword evidence="4" id="KW-1185">Reference proteome</keyword>
<evidence type="ECO:0000313" key="4">
    <source>
        <dbReference type="Proteomes" id="UP001642482"/>
    </source>
</evidence>
<feature type="region of interest" description="Disordered" evidence="1">
    <location>
        <begin position="206"/>
        <end position="229"/>
    </location>
</feature>
<dbReference type="SUPFAM" id="SSF49785">
    <property type="entry name" value="Galactose-binding domain-like"/>
    <property type="match status" value="1"/>
</dbReference>
<comment type="caution">
    <text evidence="3">The sequence shown here is derived from an EMBL/GenBank/DDBJ whole genome shotgun (WGS) entry which is preliminary data.</text>
</comment>
<evidence type="ECO:0000256" key="2">
    <source>
        <dbReference type="SAM" id="SignalP"/>
    </source>
</evidence>